<feature type="chain" id="PRO_5033444357" evidence="11">
    <location>
        <begin position="23"/>
        <end position="73"/>
    </location>
</feature>
<accession>A0A4Q8K4D8</accession>
<name>A0A4Q8K4D8_HADFO</name>
<dbReference type="AlphaFoldDB" id="A0A4Q8K4D8"/>
<evidence type="ECO:0000256" key="10">
    <source>
        <dbReference type="ARBA" id="ARBA00023157"/>
    </source>
</evidence>
<dbReference type="EMBL" id="HAHG01000069">
    <property type="protein sequence ID" value="SNX33393.1"/>
    <property type="molecule type" value="Transcribed_RNA"/>
</dbReference>
<dbReference type="GO" id="GO:0005576">
    <property type="term" value="C:extracellular region"/>
    <property type="evidence" value="ECO:0007669"/>
    <property type="project" value="UniProtKB-SubCell"/>
</dbReference>
<evidence type="ECO:0000256" key="6">
    <source>
        <dbReference type="ARBA" id="ARBA00022773"/>
    </source>
</evidence>
<evidence type="ECO:0000256" key="8">
    <source>
        <dbReference type="ARBA" id="ARBA00022872"/>
    </source>
</evidence>
<evidence type="ECO:0000256" key="9">
    <source>
        <dbReference type="ARBA" id="ARBA00023068"/>
    </source>
</evidence>
<keyword evidence="3" id="KW-0964">Secreted</keyword>
<evidence type="ECO:0000256" key="11">
    <source>
        <dbReference type="SAM" id="SignalP"/>
    </source>
</evidence>
<keyword evidence="8" id="KW-0872">Ion channel impairing toxin</keyword>
<evidence type="ECO:0000256" key="4">
    <source>
        <dbReference type="ARBA" id="ARBA00022656"/>
    </source>
</evidence>
<sequence length="73" mass="7611">MNTATGFIVLLVLATAIGGIEAGESDMRKDFLGIFRRTICTGADRPCAACCPCCPGTSCKGPESNSVSYCRSD</sequence>
<dbReference type="EMBL" id="HAHG01000082">
    <property type="protein sequence ID" value="SNX33510.1"/>
    <property type="molecule type" value="Transcribed_RNA"/>
</dbReference>
<evidence type="ECO:0000256" key="7">
    <source>
        <dbReference type="ARBA" id="ARBA00022854"/>
    </source>
</evidence>
<feature type="signal peptide" evidence="11">
    <location>
        <begin position="1"/>
        <end position="22"/>
    </location>
</feature>
<organism evidence="12">
    <name type="scientific">Hadronyche formidabilis</name>
    <name type="common">Northern tree funnel-web spider</name>
    <name type="synonym">Atrax formidabilis</name>
    <dbReference type="NCBI Taxonomy" id="426499"/>
    <lineage>
        <taxon>Eukaryota</taxon>
        <taxon>Metazoa</taxon>
        <taxon>Ecdysozoa</taxon>
        <taxon>Arthropoda</taxon>
        <taxon>Chelicerata</taxon>
        <taxon>Arachnida</taxon>
        <taxon>Araneae</taxon>
        <taxon>Mygalomorphae</taxon>
        <taxon>Avicularoidea</taxon>
        <taxon>Hexathelidae</taxon>
        <taxon>Hadronyche</taxon>
    </lineage>
</organism>
<dbReference type="InterPro" id="IPR012499">
    <property type="entry name" value="Toxin_16"/>
</dbReference>
<evidence type="ECO:0000256" key="3">
    <source>
        <dbReference type="ARBA" id="ARBA00022525"/>
    </source>
</evidence>
<evidence type="ECO:0000313" key="12">
    <source>
        <dbReference type="EMBL" id="SNX33393.1"/>
    </source>
</evidence>
<dbReference type="Pfam" id="PF07945">
    <property type="entry name" value="Toxin_16"/>
    <property type="match status" value="1"/>
</dbReference>
<proteinExistence type="inferred from homology"/>
<evidence type="ECO:0000256" key="2">
    <source>
        <dbReference type="ARBA" id="ARBA00006769"/>
    </source>
</evidence>
<keyword evidence="11" id="KW-0732">Signal</keyword>
<keyword evidence="4" id="KW-0800">Toxin</keyword>
<evidence type="ECO:0000256" key="5">
    <source>
        <dbReference type="ARBA" id="ARBA00022699"/>
    </source>
</evidence>
<keyword evidence="9" id="KW-1221">Calcium-activated potassium channel impairing toxin</keyword>
<keyword evidence="7" id="KW-0960">Knottin</keyword>
<dbReference type="GO" id="GO:0015459">
    <property type="term" value="F:potassium channel regulator activity"/>
    <property type="evidence" value="ECO:0007669"/>
    <property type="project" value="UniProtKB-KW"/>
</dbReference>
<comment type="similarity">
    <text evidence="2">Belongs to the neurotoxin 11 (kappa toxin) family.</text>
</comment>
<reference evidence="12" key="2">
    <citation type="submission" date="2019-05" db="EMBL/GenBank/DDBJ databases">
        <title>Unravelling the molecular evolution of spider venoms.</title>
        <authorList>
            <person name="Pineda S."/>
        </authorList>
    </citation>
    <scope>NUCLEOTIDE SEQUENCE</scope>
</reference>
<dbReference type="PROSITE" id="PS60020">
    <property type="entry name" value="J_ACTX"/>
    <property type="match status" value="1"/>
</dbReference>
<reference evidence="12" key="1">
    <citation type="submission" date="2017-05" db="EMBL/GenBank/DDBJ databases">
        <authorList>
            <person name="QRISCLOUD D."/>
        </authorList>
    </citation>
    <scope>NUCLEOTIDE SEQUENCE</scope>
</reference>
<comment type="subcellular location">
    <subcellularLocation>
        <location evidence="1">Secreted</location>
    </subcellularLocation>
</comment>
<protein>
    <submittedName>
        <fullName evidence="12">U6-Hexatoxin-Hf1a_1</fullName>
    </submittedName>
</protein>
<keyword evidence="5" id="KW-0528">Neurotoxin</keyword>
<dbReference type="SUPFAM" id="SSF57059">
    <property type="entry name" value="omega toxin-like"/>
    <property type="match status" value="1"/>
</dbReference>
<evidence type="ECO:0000256" key="1">
    <source>
        <dbReference type="ARBA" id="ARBA00004613"/>
    </source>
</evidence>
<keyword evidence="6" id="KW-0632">Potassium channel impairing toxin</keyword>
<keyword evidence="10" id="KW-1015">Disulfide bond</keyword>
<dbReference type="GO" id="GO:0090729">
    <property type="term" value="F:toxin activity"/>
    <property type="evidence" value="ECO:0007669"/>
    <property type="project" value="UniProtKB-KW"/>
</dbReference>